<dbReference type="eggNOG" id="ENOG502RQHI">
    <property type="taxonomic scope" value="Eukaryota"/>
</dbReference>
<dbReference type="GeneID" id="18246591"/>
<keyword evidence="1" id="KW-0732">Signal</keyword>
<evidence type="ECO:0000313" key="3">
    <source>
        <dbReference type="Proteomes" id="UP000000707"/>
    </source>
</evidence>
<accession>G3AXX6</accession>
<dbReference type="EMBL" id="GL996512">
    <property type="protein sequence ID" value="EGV66148.1"/>
    <property type="molecule type" value="Genomic_DNA"/>
</dbReference>
<organism evidence="3">
    <name type="scientific">Candida tenuis (strain ATCC 10573 / BCRC 21748 / CBS 615 / JCM 9827 / NBRC 10315 / NRRL Y-1498 / VKM Y-70)</name>
    <name type="common">Yeast</name>
    <name type="synonym">Yamadazyma tenuis</name>
    <dbReference type="NCBI Taxonomy" id="590646"/>
    <lineage>
        <taxon>Eukaryota</taxon>
        <taxon>Fungi</taxon>
        <taxon>Dikarya</taxon>
        <taxon>Ascomycota</taxon>
        <taxon>Saccharomycotina</taxon>
        <taxon>Pichiomycetes</taxon>
        <taxon>Debaryomycetaceae</taxon>
        <taxon>Yamadazyma</taxon>
    </lineage>
</organism>
<proteinExistence type="predicted"/>
<reference evidence="2 3" key="1">
    <citation type="journal article" date="2011" name="Proc. Natl. Acad. Sci. U.S.A.">
        <title>Comparative genomics of xylose-fermenting fungi for enhanced biofuel production.</title>
        <authorList>
            <person name="Wohlbach D.J."/>
            <person name="Kuo A."/>
            <person name="Sato T.K."/>
            <person name="Potts K.M."/>
            <person name="Salamov A.A."/>
            <person name="LaButti K.M."/>
            <person name="Sun H."/>
            <person name="Clum A."/>
            <person name="Pangilinan J.L."/>
            <person name="Lindquist E.A."/>
            <person name="Lucas S."/>
            <person name="Lapidus A."/>
            <person name="Jin M."/>
            <person name="Gunawan C."/>
            <person name="Balan V."/>
            <person name="Dale B.E."/>
            <person name="Jeffries T.W."/>
            <person name="Zinkel R."/>
            <person name="Barry K.W."/>
            <person name="Grigoriev I.V."/>
            <person name="Gasch A.P."/>
        </authorList>
    </citation>
    <scope>NUCLEOTIDE SEQUENCE [LARGE SCALE GENOMIC DNA]</scope>
    <source>
        <strain evidence="2">ATCC 10573</strain>
        <strain evidence="3">ATCC 10573 / BCRC 21748 / CBS 615 / JCM 9827 / NBRC 10315 / NRRL Y-1498 / VKM Y-70</strain>
    </source>
</reference>
<dbReference type="EMBL" id="GL996512">
    <property type="protein sequence ID" value="EGV66149.1"/>
    <property type="molecule type" value="Genomic_DNA"/>
</dbReference>
<sequence>MLGLNLVISSLLAASSVSALQCNGCRGCGKRSLEEEGPTGVYARWWFGNATPQKEHIRTSKREALFEVKHEANGGQYLKRPENAIGLIVFSDDKHAAVAGWDGADTDGPWQTYGEQGPNASRFHYLGDS</sequence>
<dbReference type="Proteomes" id="UP000000707">
    <property type="component" value="Unassembled WGS sequence"/>
</dbReference>
<dbReference type="HOGENOM" id="CLU_1948561_0_0_1"/>
<protein>
    <submittedName>
        <fullName evidence="2">Uncharacterized protein</fullName>
    </submittedName>
</protein>
<gene>
    <name evidence="2" type="ORF">CANTEDRAFT_112577</name>
</gene>
<dbReference type="RefSeq" id="XP_006684723.1">
    <property type="nucleotide sequence ID" value="XM_006684660.1"/>
</dbReference>
<name>G3AXX6_CANTC</name>
<evidence type="ECO:0000313" key="2">
    <source>
        <dbReference type="EMBL" id="EGV66149.1"/>
    </source>
</evidence>
<feature type="chain" id="PRO_5010833524" evidence="1">
    <location>
        <begin position="20"/>
        <end position="129"/>
    </location>
</feature>
<feature type="signal peptide" evidence="1">
    <location>
        <begin position="1"/>
        <end position="19"/>
    </location>
</feature>
<evidence type="ECO:0000256" key="1">
    <source>
        <dbReference type="SAM" id="SignalP"/>
    </source>
</evidence>
<dbReference type="KEGG" id="cten:18246591"/>
<keyword evidence="3" id="KW-1185">Reference proteome</keyword>
<dbReference type="AlphaFoldDB" id="G3AXX6"/>